<feature type="DNA-binding region" description="OmpR/PhoB-type" evidence="9">
    <location>
        <begin position="125"/>
        <end position="222"/>
    </location>
</feature>
<dbReference type="PROSITE" id="PS50110">
    <property type="entry name" value="RESPONSE_REGULATORY"/>
    <property type="match status" value="1"/>
</dbReference>
<dbReference type="Proteomes" id="UP000008915">
    <property type="component" value="Chromosome"/>
</dbReference>
<feature type="modified residue" description="4-aspartylphosphate" evidence="8">
    <location>
        <position position="51"/>
    </location>
</feature>
<evidence type="ECO:0000256" key="5">
    <source>
        <dbReference type="ARBA" id="ARBA00023125"/>
    </source>
</evidence>
<dbReference type="PANTHER" id="PTHR48111:SF22">
    <property type="entry name" value="REGULATOR OF RPOS"/>
    <property type="match status" value="1"/>
</dbReference>
<dbReference type="InterPro" id="IPR001867">
    <property type="entry name" value="OmpR/PhoB-type_DNA-bd"/>
</dbReference>
<evidence type="ECO:0000313" key="13">
    <source>
        <dbReference type="EMBL" id="ADU52222.1"/>
    </source>
</evidence>
<dbReference type="STRING" id="644966.Tmar_2141"/>
<dbReference type="InterPro" id="IPR039420">
    <property type="entry name" value="WalR-like"/>
</dbReference>
<dbReference type="Pfam" id="PF00072">
    <property type="entry name" value="Response_reg"/>
    <property type="match status" value="1"/>
</dbReference>
<dbReference type="Pfam" id="PF00486">
    <property type="entry name" value="Trans_reg_C"/>
    <property type="match status" value="1"/>
</dbReference>
<feature type="region of interest" description="Disordered" evidence="10">
    <location>
        <begin position="230"/>
        <end position="276"/>
    </location>
</feature>
<dbReference type="SUPFAM" id="SSF46894">
    <property type="entry name" value="C-terminal effector domain of the bipartite response regulators"/>
    <property type="match status" value="1"/>
</dbReference>
<organism evidence="13 14">
    <name type="scientific">Thermaerobacter marianensis (strain ATCC 700841 / DSM 12885 / JCM 10246 / 7p75a)</name>
    <dbReference type="NCBI Taxonomy" id="644966"/>
    <lineage>
        <taxon>Bacteria</taxon>
        <taxon>Bacillati</taxon>
        <taxon>Bacillota</taxon>
        <taxon>Clostridia</taxon>
        <taxon>Eubacteriales</taxon>
        <taxon>Clostridiales Family XVII. Incertae Sedis</taxon>
        <taxon>Thermaerobacter</taxon>
    </lineage>
</organism>
<keyword evidence="4" id="KW-0805">Transcription regulation</keyword>
<evidence type="ECO:0000313" key="14">
    <source>
        <dbReference type="Proteomes" id="UP000008915"/>
    </source>
</evidence>
<dbReference type="InterPro" id="IPR016032">
    <property type="entry name" value="Sig_transdc_resp-reg_C-effctor"/>
</dbReference>
<dbReference type="CDD" id="cd19935">
    <property type="entry name" value="REC_OmpR_CusR-like"/>
    <property type="match status" value="1"/>
</dbReference>
<dbReference type="SMART" id="SM00448">
    <property type="entry name" value="REC"/>
    <property type="match status" value="1"/>
</dbReference>
<dbReference type="GO" id="GO:0006355">
    <property type="term" value="P:regulation of DNA-templated transcription"/>
    <property type="evidence" value="ECO:0007669"/>
    <property type="project" value="InterPro"/>
</dbReference>
<reference evidence="14" key="2">
    <citation type="journal article" date="2010" name="Stand. Genomic Sci.">
        <title>Complete genome sequence of Thermaerobacter marianensis type strain (7p75aT).</title>
        <authorList>
            <person name="Han C."/>
            <person name="Gu W."/>
            <person name="Zhang X."/>
            <person name="Lapidus A."/>
            <person name="Nolan M."/>
            <person name="Copeland A."/>
            <person name="Lucas S."/>
            <person name="Glavina Del Rio T."/>
            <person name="Tice H."/>
            <person name="Cheng J."/>
            <person name="Tapia R."/>
            <person name="Goodwin L."/>
            <person name="Pitluck S."/>
            <person name="Pagani I."/>
            <person name="Ivanova N."/>
            <person name="Mavromatis K."/>
            <person name="Mikhailova N."/>
            <person name="Pati A."/>
            <person name="Chen A."/>
            <person name="Palaniappan K."/>
            <person name="Land M."/>
            <person name="Hauser L."/>
            <person name="Chang Y."/>
            <person name="Jeffries C."/>
            <person name="Schneider S."/>
            <person name="Rohde M."/>
            <person name="Goker M."/>
            <person name="Pukall R."/>
            <person name="Woyke T."/>
            <person name="Bristow J."/>
            <person name="Eisen J."/>
            <person name="Markowitz V."/>
            <person name="Hugenholtz P."/>
            <person name="Kyrpides N."/>
            <person name="Klenk H."/>
            <person name="Detter J."/>
        </authorList>
    </citation>
    <scope>NUCLEOTIDE SEQUENCE [LARGE SCALE GENOMIC DNA]</scope>
    <source>
        <strain evidence="14">ATCC 700841 / DSM 12885 / JCM 10246 / 7p75a</strain>
    </source>
</reference>
<dbReference type="Gene3D" id="3.40.50.2300">
    <property type="match status" value="1"/>
</dbReference>
<gene>
    <name evidence="13" type="ordered locus">Tmar_2141</name>
</gene>
<dbReference type="AlphaFoldDB" id="E6SJY9"/>
<evidence type="ECO:0000259" key="12">
    <source>
        <dbReference type="PROSITE" id="PS51755"/>
    </source>
</evidence>
<dbReference type="PROSITE" id="PS51755">
    <property type="entry name" value="OMPR_PHOB"/>
    <property type="match status" value="1"/>
</dbReference>
<dbReference type="OrthoDB" id="9802426at2"/>
<dbReference type="GO" id="GO:0000156">
    <property type="term" value="F:phosphorelay response regulator activity"/>
    <property type="evidence" value="ECO:0007669"/>
    <property type="project" value="TreeGrafter"/>
</dbReference>
<dbReference type="KEGG" id="tmr:Tmar_2141"/>
<dbReference type="eggNOG" id="COG0745">
    <property type="taxonomic scope" value="Bacteria"/>
</dbReference>
<keyword evidence="3" id="KW-0902">Two-component regulatory system</keyword>
<evidence type="ECO:0000256" key="8">
    <source>
        <dbReference type="PROSITE-ProRule" id="PRU00169"/>
    </source>
</evidence>
<dbReference type="GO" id="GO:0000976">
    <property type="term" value="F:transcription cis-regulatory region binding"/>
    <property type="evidence" value="ECO:0007669"/>
    <property type="project" value="TreeGrafter"/>
</dbReference>
<protein>
    <recommendedName>
        <fullName evidence="1">Stage 0 sporulation protein A homolog</fullName>
    </recommendedName>
</protein>
<dbReference type="SMART" id="SM00862">
    <property type="entry name" value="Trans_reg_C"/>
    <property type="match status" value="1"/>
</dbReference>
<feature type="compositionally biased region" description="Basic and acidic residues" evidence="10">
    <location>
        <begin position="267"/>
        <end position="276"/>
    </location>
</feature>
<evidence type="ECO:0000259" key="11">
    <source>
        <dbReference type="PROSITE" id="PS50110"/>
    </source>
</evidence>
<evidence type="ECO:0000256" key="3">
    <source>
        <dbReference type="ARBA" id="ARBA00023012"/>
    </source>
</evidence>
<keyword evidence="2 8" id="KW-0597">Phosphoprotein</keyword>
<keyword evidence="6" id="KW-0804">Transcription</keyword>
<dbReference type="SUPFAM" id="SSF52172">
    <property type="entry name" value="CheY-like"/>
    <property type="match status" value="1"/>
</dbReference>
<dbReference type="PANTHER" id="PTHR48111">
    <property type="entry name" value="REGULATOR OF RPOS"/>
    <property type="match status" value="1"/>
</dbReference>
<dbReference type="CDD" id="cd00383">
    <property type="entry name" value="trans_reg_C"/>
    <property type="match status" value="1"/>
</dbReference>
<feature type="domain" description="OmpR/PhoB-type" evidence="12">
    <location>
        <begin position="125"/>
        <end position="222"/>
    </location>
</feature>
<comment type="function">
    <text evidence="7">May play the central regulatory role in sporulation. It may be an element of the effector pathway responsible for the activation of sporulation genes in response to nutritional stress. Spo0A may act in concert with spo0H (a sigma factor) to control the expression of some genes that are critical to the sporulation process.</text>
</comment>
<keyword evidence="5 9" id="KW-0238">DNA-binding</keyword>
<dbReference type="InterPro" id="IPR036388">
    <property type="entry name" value="WH-like_DNA-bd_sf"/>
</dbReference>
<evidence type="ECO:0000256" key="2">
    <source>
        <dbReference type="ARBA" id="ARBA00022553"/>
    </source>
</evidence>
<dbReference type="EMBL" id="CP002344">
    <property type="protein sequence ID" value="ADU52222.1"/>
    <property type="molecule type" value="Genomic_DNA"/>
</dbReference>
<feature type="domain" description="Response regulatory" evidence="11">
    <location>
        <begin position="2"/>
        <end position="116"/>
    </location>
</feature>
<dbReference type="InterPro" id="IPR001789">
    <property type="entry name" value="Sig_transdc_resp-reg_receiver"/>
</dbReference>
<evidence type="ECO:0000256" key="7">
    <source>
        <dbReference type="ARBA" id="ARBA00024867"/>
    </source>
</evidence>
<dbReference type="HOGENOM" id="CLU_000445_30_1_9"/>
<evidence type="ECO:0000256" key="1">
    <source>
        <dbReference type="ARBA" id="ARBA00018672"/>
    </source>
</evidence>
<dbReference type="Gene3D" id="1.10.10.10">
    <property type="entry name" value="Winged helix-like DNA-binding domain superfamily/Winged helix DNA-binding domain"/>
    <property type="match status" value="1"/>
</dbReference>
<proteinExistence type="predicted"/>
<dbReference type="GO" id="GO:0005829">
    <property type="term" value="C:cytosol"/>
    <property type="evidence" value="ECO:0007669"/>
    <property type="project" value="TreeGrafter"/>
</dbReference>
<evidence type="ECO:0000256" key="4">
    <source>
        <dbReference type="ARBA" id="ARBA00023015"/>
    </source>
</evidence>
<dbReference type="GO" id="GO:0032993">
    <property type="term" value="C:protein-DNA complex"/>
    <property type="evidence" value="ECO:0007669"/>
    <property type="project" value="TreeGrafter"/>
</dbReference>
<dbReference type="RefSeq" id="WP_013496522.1">
    <property type="nucleotide sequence ID" value="NC_014831.1"/>
</dbReference>
<reference evidence="13 14" key="1">
    <citation type="journal article" date="2010" name="Stand. Genomic Sci.">
        <title>Complete genome sequence of Thermaerobacter marianensis type strain (7p75a).</title>
        <authorList>
            <person name="Han C."/>
            <person name="Gu W."/>
            <person name="Zhang X."/>
            <person name="Lapidus A."/>
            <person name="Nolan M."/>
            <person name="Copeland A."/>
            <person name="Lucas S."/>
            <person name="Del Rio T.G."/>
            <person name="Tice H."/>
            <person name="Cheng J.F."/>
            <person name="Tapia R."/>
            <person name="Goodwin L."/>
            <person name="Pitluck S."/>
            <person name="Pagani I."/>
            <person name="Ivanova N."/>
            <person name="Mavromatis K."/>
            <person name="Mikhailova N."/>
            <person name="Pati A."/>
            <person name="Chen A."/>
            <person name="Palaniappan K."/>
            <person name="Land M."/>
            <person name="Hauser L."/>
            <person name="Chang Y.J."/>
            <person name="Jeffries C.D."/>
            <person name="Schneider S."/>
            <person name="Rohde M."/>
            <person name="Goker M."/>
            <person name="Pukall R."/>
            <person name="Woyke T."/>
            <person name="Bristow J."/>
            <person name="Eisen J.A."/>
            <person name="Markowitz V."/>
            <person name="Hugenholtz P."/>
            <person name="Kyrpides N.C."/>
            <person name="Klenk H.P."/>
            <person name="Detter J.C."/>
        </authorList>
    </citation>
    <scope>NUCLEOTIDE SEQUENCE [LARGE SCALE GENOMIC DNA]</scope>
    <source>
        <strain evidence="14">ATCC 700841 / DSM 12885 / JCM 10246 / 7p75a</strain>
    </source>
</reference>
<dbReference type="InterPro" id="IPR011006">
    <property type="entry name" value="CheY-like_superfamily"/>
</dbReference>
<sequence>MHVLVVEDEERLAEAVRRALERDGHTVDVAHDGLQGLDLARSGTFDALVLDVMLPGLDGFEICRRLRAEGNPVPILILTARDAVADRVRGLDSGADDYLVKPFALVELQARVRALGRRAPRPPDPPVVEVGPVRFHPATGTVTVAGRPVELRPRERALLELLLRNPGRLFSRDEILDRVWGFDREPPASNVVDVHVCQLRRKLGPASRLIESVRGYGYRLVAPGRAWSGSPAAGGAPGQGHRVPGPSLSGPVTPQPKPPGTARRSHRLPEGPYRHV</sequence>
<evidence type="ECO:0000256" key="6">
    <source>
        <dbReference type="ARBA" id="ARBA00023163"/>
    </source>
</evidence>
<dbReference type="Gene3D" id="6.10.250.690">
    <property type="match status" value="1"/>
</dbReference>
<accession>E6SJY9</accession>
<name>E6SJY9_THEM7</name>
<evidence type="ECO:0000256" key="9">
    <source>
        <dbReference type="PROSITE-ProRule" id="PRU01091"/>
    </source>
</evidence>
<evidence type="ECO:0000256" key="10">
    <source>
        <dbReference type="SAM" id="MobiDB-lite"/>
    </source>
</evidence>
<dbReference type="FunFam" id="3.40.50.2300:FF:000001">
    <property type="entry name" value="DNA-binding response regulator PhoB"/>
    <property type="match status" value="1"/>
</dbReference>
<keyword evidence="14" id="KW-1185">Reference proteome</keyword>